<protein>
    <submittedName>
        <fullName evidence="1">Uncharacterized protein</fullName>
    </submittedName>
</protein>
<dbReference type="InParanoid" id="B9SU33"/>
<dbReference type="EMBL" id="EQ974139">
    <property type="protein sequence ID" value="EEF32871.1"/>
    <property type="molecule type" value="Genomic_DNA"/>
</dbReference>
<accession>B9SU33</accession>
<reference evidence="2" key="1">
    <citation type="journal article" date="2010" name="Nat. Biotechnol.">
        <title>Draft genome sequence of the oilseed species Ricinus communis.</title>
        <authorList>
            <person name="Chan A.P."/>
            <person name="Crabtree J."/>
            <person name="Zhao Q."/>
            <person name="Lorenzi H."/>
            <person name="Orvis J."/>
            <person name="Puiu D."/>
            <person name="Melake-Berhan A."/>
            <person name="Jones K.M."/>
            <person name="Redman J."/>
            <person name="Chen G."/>
            <person name="Cahoon E.B."/>
            <person name="Gedil M."/>
            <person name="Stanke M."/>
            <person name="Haas B.J."/>
            <person name="Wortman J.R."/>
            <person name="Fraser-Liggett C.M."/>
            <person name="Ravel J."/>
            <person name="Rabinowicz P.D."/>
        </authorList>
    </citation>
    <scope>NUCLEOTIDE SEQUENCE [LARGE SCALE GENOMIC DNA]</scope>
    <source>
        <strain evidence="2">cv. Hale</strain>
    </source>
</reference>
<evidence type="ECO:0000313" key="2">
    <source>
        <dbReference type="Proteomes" id="UP000008311"/>
    </source>
</evidence>
<keyword evidence="2" id="KW-1185">Reference proteome</keyword>
<dbReference type="Proteomes" id="UP000008311">
    <property type="component" value="Unassembled WGS sequence"/>
</dbReference>
<gene>
    <name evidence="1" type="ORF">RCOM_1214870</name>
</gene>
<name>B9SU33_RICCO</name>
<dbReference type="AlphaFoldDB" id="B9SU33"/>
<evidence type="ECO:0000313" key="1">
    <source>
        <dbReference type="EMBL" id="EEF32871.1"/>
    </source>
</evidence>
<organism evidence="1 2">
    <name type="scientific">Ricinus communis</name>
    <name type="common">Castor bean</name>
    <dbReference type="NCBI Taxonomy" id="3988"/>
    <lineage>
        <taxon>Eukaryota</taxon>
        <taxon>Viridiplantae</taxon>
        <taxon>Streptophyta</taxon>
        <taxon>Embryophyta</taxon>
        <taxon>Tracheophyta</taxon>
        <taxon>Spermatophyta</taxon>
        <taxon>Magnoliopsida</taxon>
        <taxon>eudicotyledons</taxon>
        <taxon>Gunneridae</taxon>
        <taxon>Pentapetalae</taxon>
        <taxon>rosids</taxon>
        <taxon>fabids</taxon>
        <taxon>Malpighiales</taxon>
        <taxon>Euphorbiaceae</taxon>
        <taxon>Acalyphoideae</taxon>
        <taxon>Acalypheae</taxon>
        <taxon>Ricinus</taxon>
    </lineage>
</organism>
<sequence length="137" mass="16073">MALILTVDFFQENKVFAMESKGSFIRYKMAILCSDYKGGHLYDFEEVLEIFCGKARAYSRTRSDWDLSYGSWAKRAAALVLGKNFHIILDWLRWWYNKQIENLCHGAFPKRKRYQVSDNGNIHFDYSIPEIVKVATV</sequence>
<proteinExistence type="predicted"/>